<dbReference type="RefSeq" id="WP_097153590.1">
    <property type="nucleotide sequence ID" value="NZ_OBEL01000002.1"/>
</dbReference>
<dbReference type="OrthoDB" id="9804822at2"/>
<evidence type="ECO:0000256" key="7">
    <source>
        <dbReference type="SAM" id="Phobius"/>
    </source>
</evidence>
<evidence type="ECO:0000256" key="2">
    <source>
        <dbReference type="ARBA" id="ARBA00007928"/>
    </source>
</evidence>
<dbReference type="EMBL" id="OBEL01000002">
    <property type="protein sequence ID" value="SNZ19231.1"/>
    <property type="molecule type" value="Genomic_DNA"/>
</dbReference>
<name>A0A285PH75_9HYPH</name>
<feature type="transmembrane region" description="Helical" evidence="7">
    <location>
        <begin position="6"/>
        <end position="24"/>
    </location>
</feature>
<keyword evidence="6 7" id="KW-0472">Membrane</keyword>
<evidence type="ECO:0000256" key="5">
    <source>
        <dbReference type="ARBA" id="ARBA00022989"/>
    </source>
</evidence>
<feature type="transmembrane region" description="Helical" evidence="7">
    <location>
        <begin position="66"/>
        <end position="84"/>
    </location>
</feature>
<feature type="transmembrane region" description="Helical" evidence="7">
    <location>
        <begin position="36"/>
        <end position="60"/>
    </location>
</feature>
<dbReference type="AlphaFoldDB" id="A0A285PH75"/>
<dbReference type="Pfam" id="PF01810">
    <property type="entry name" value="LysE"/>
    <property type="match status" value="1"/>
</dbReference>
<evidence type="ECO:0000256" key="3">
    <source>
        <dbReference type="ARBA" id="ARBA00022475"/>
    </source>
</evidence>
<feature type="transmembrane region" description="Helical" evidence="7">
    <location>
        <begin position="141"/>
        <end position="169"/>
    </location>
</feature>
<keyword evidence="3" id="KW-1003">Cell membrane</keyword>
<proteinExistence type="inferred from homology"/>
<evidence type="ECO:0000256" key="6">
    <source>
        <dbReference type="ARBA" id="ARBA00023136"/>
    </source>
</evidence>
<evidence type="ECO:0000313" key="9">
    <source>
        <dbReference type="Proteomes" id="UP000219439"/>
    </source>
</evidence>
<keyword evidence="4 7" id="KW-0812">Transmembrane</keyword>
<organism evidence="8 9">
    <name type="scientific">Cohaesibacter gelatinilyticus</name>
    <dbReference type="NCBI Taxonomy" id="372072"/>
    <lineage>
        <taxon>Bacteria</taxon>
        <taxon>Pseudomonadati</taxon>
        <taxon>Pseudomonadota</taxon>
        <taxon>Alphaproteobacteria</taxon>
        <taxon>Hyphomicrobiales</taxon>
        <taxon>Cohaesibacteraceae</taxon>
    </lineage>
</organism>
<reference evidence="8 9" key="1">
    <citation type="submission" date="2017-09" db="EMBL/GenBank/DDBJ databases">
        <authorList>
            <person name="Ehlers B."/>
            <person name="Leendertz F.H."/>
        </authorList>
    </citation>
    <scope>NUCLEOTIDE SEQUENCE [LARGE SCALE GENOMIC DNA]</scope>
    <source>
        <strain evidence="8 9">DSM 18289</strain>
    </source>
</reference>
<sequence>MWVEFLMTSFIVVIAPGTGVIYVIGVGLSRGAGASLAAATGCTFGILPHMTAAILGLAALLHTSALLFHAVKWFGIAYLLYLAWSIMKEDGPIQFEGDADKGSLVGTALTGFLINILNPKLSLFFLAFLPQFVPAQSSSPFGQMLLLSGIFMAMTFVVFMGYGVFAGYIRTHIEQRPAILVWMKRSFSAAFLLLGIRLAFEGR</sequence>
<dbReference type="InterPro" id="IPR001123">
    <property type="entry name" value="LeuE-type"/>
</dbReference>
<dbReference type="PIRSF" id="PIRSF006324">
    <property type="entry name" value="LeuE"/>
    <property type="match status" value="1"/>
</dbReference>
<evidence type="ECO:0000256" key="1">
    <source>
        <dbReference type="ARBA" id="ARBA00004651"/>
    </source>
</evidence>
<dbReference type="GO" id="GO:0005886">
    <property type="term" value="C:plasma membrane"/>
    <property type="evidence" value="ECO:0007669"/>
    <property type="project" value="UniProtKB-SubCell"/>
</dbReference>
<comment type="subcellular location">
    <subcellularLocation>
        <location evidence="1">Cell membrane</location>
        <topology evidence="1">Multi-pass membrane protein</topology>
    </subcellularLocation>
</comment>
<keyword evidence="5 7" id="KW-1133">Transmembrane helix</keyword>
<feature type="transmembrane region" description="Helical" evidence="7">
    <location>
        <begin position="181"/>
        <end position="200"/>
    </location>
</feature>
<dbReference type="PANTHER" id="PTHR30086">
    <property type="entry name" value="ARGININE EXPORTER PROTEIN ARGO"/>
    <property type="match status" value="1"/>
</dbReference>
<accession>A0A285PH75</accession>
<gene>
    <name evidence="8" type="ORF">SAMN06265368_2311</name>
</gene>
<comment type="similarity">
    <text evidence="2">Belongs to the Rht family.</text>
</comment>
<protein>
    <submittedName>
        <fullName evidence="8">Threonine/homoserine/homoserine lactone efflux protein</fullName>
    </submittedName>
</protein>
<dbReference type="GO" id="GO:0042970">
    <property type="term" value="F:homoserine transmembrane transporter activity"/>
    <property type="evidence" value="ECO:0007669"/>
    <property type="project" value="TreeGrafter"/>
</dbReference>
<keyword evidence="9" id="KW-1185">Reference proteome</keyword>
<evidence type="ECO:0000256" key="4">
    <source>
        <dbReference type="ARBA" id="ARBA00022692"/>
    </source>
</evidence>
<evidence type="ECO:0000313" key="8">
    <source>
        <dbReference type="EMBL" id="SNZ19231.1"/>
    </source>
</evidence>
<feature type="transmembrane region" description="Helical" evidence="7">
    <location>
        <begin position="104"/>
        <end position="129"/>
    </location>
</feature>
<dbReference type="Proteomes" id="UP000219439">
    <property type="component" value="Unassembled WGS sequence"/>
</dbReference>
<dbReference type="PANTHER" id="PTHR30086:SF14">
    <property type="entry name" value="HOMOSERINE_HOMOSERINE LACTONE EFFLUX PROTEIN"/>
    <property type="match status" value="1"/>
</dbReference>